<evidence type="ECO:0000313" key="5">
    <source>
        <dbReference type="Proteomes" id="UP001378592"/>
    </source>
</evidence>
<dbReference type="GO" id="GO:0005739">
    <property type="term" value="C:mitochondrion"/>
    <property type="evidence" value="ECO:0007669"/>
    <property type="project" value="TreeGrafter"/>
</dbReference>
<dbReference type="InterPro" id="IPR036788">
    <property type="entry name" value="T_IF-3_C_sf"/>
</dbReference>
<dbReference type="GO" id="GO:0070124">
    <property type="term" value="P:mitochondrial translational initiation"/>
    <property type="evidence" value="ECO:0007669"/>
    <property type="project" value="TreeGrafter"/>
</dbReference>
<dbReference type="Gene3D" id="3.30.110.10">
    <property type="entry name" value="Translation initiation factor 3 (IF-3), C-terminal domain"/>
    <property type="match status" value="1"/>
</dbReference>
<evidence type="ECO:0000256" key="1">
    <source>
        <dbReference type="ARBA" id="ARBA00005439"/>
    </source>
</evidence>
<dbReference type="PANTHER" id="PTHR10938">
    <property type="entry name" value="TRANSLATION INITIATION FACTOR IF-3"/>
    <property type="match status" value="1"/>
</dbReference>
<organism evidence="4 5">
    <name type="scientific">Gryllus longicercus</name>
    <dbReference type="NCBI Taxonomy" id="2509291"/>
    <lineage>
        <taxon>Eukaryota</taxon>
        <taxon>Metazoa</taxon>
        <taxon>Ecdysozoa</taxon>
        <taxon>Arthropoda</taxon>
        <taxon>Hexapoda</taxon>
        <taxon>Insecta</taxon>
        <taxon>Pterygota</taxon>
        <taxon>Neoptera</taxon>
        <taxon>Polyneoptera</taxon>
        <taxon>Orthoptera</taxon>
        <taxon>Ensifera</taxon>
        <taxon>Gryllidea</taxon>
        <taxon>Grylloidea</taxon>
        <taxon>Gryllidae</taxon>
        <taxon>Gryllinae</taxon>
        <taxon>Gryllus</taxon>
    </lineage>
</organism>
<accession>A0AAN9VT98</accession>
<evidence type="ECO:0000256" key="3">
    <source>
        <dbReference type="ARBA" id="ARBA00022917"/>
    </source>
</evidence>
<dbReference type="GO" id="GO:0043022">
    <property type="term" value="F:ribosome binding"/>
    <property type="evidence" value="ECO:0007669"/>
    <property type="project" value="TreeGrafter"/>
</dbReference>
<name>A0AAN9VT98_9ORTH</name>
<reference evidence="4 5" key="1">
    <citation type="submission" date="2024-03" db="EMBL/GenBank/DDBJ databases">
        <title>The genome assembly and annotation of the cricket Gryllus longicercus Weissman &amp; Gray.</title>
        <authorList>
            <person name="Szrajer S."/>
            <person name="Gray D."/>
            <person name="Ylla G."/>
        </authorList>
    </citation>
    <scope>NUCLEOTIDE SEQUENCE [LARGE SCALE GENOMIC DNA]</scope>
    <source>
        <strain evidence="4">DAG 2021-001</strain>
        <tissue evidence="4">Whole body minus gut</tissue>
    </source>
</reference>
<keyword evidence="2" id="KW-0396">Initiation factor</keyword>
<dbReference type="EMBL" id="JAZDUA010000150">
    <property type="protein sequence ID" value="KAK7866312.1"/>
    <property type="molecule type" value="Genomic_DNA"/>
</dbReference>
<evidence type="ECO:0008006" key="6">
    <source>
        <dbReference type="Google" id="ProtNLM"/>
    </source>
</evidence>
<sequence length="246" mass="28601">MAGKVVTRTWCLYRWTRSTQVTTSFSFFNTFSQCLRKEIGQPLFLCPAFTPVTLFSQNAAPKQPDEKNKRLKSGTYTRITLIESDGNVTITSLEEAEKVAKRRDMKLVKINDKQAANQRSTYKMMTSTQYFHEELKSRKTRTEKKKTEMKGEKLLSMSDKIDKHDLEAKLKMVNKWLHKKYEVRVVINESEESLSTSVFKFIETSVKEIGKIVQKRQKEKEIKFSILPITPKGTKSEETTISDSRY</sequence>
<proteinExistence type="inferred from homology"/>
<evidence type="ECO:0000256" key="2">
    <source>
        <dbReference type="ARBA" id="ARBA00022540"/>
    </source>
</evidence>
<dbReference type="GO" id="GO:0032790">
    <property type="term" value="P:ribosome disassembly"/>
    <property type="evidence" value="ECO:0007669"/>
    <property type="project" value="TreeGrafter"/>
</dbReference>
<evidence type="ECO:0000313" key="4">
    <source>
        <dbReference type="EMBL" id="KAK7866312.1"/>
    </source>
</evidence>
<protein>
    <recommendedName>
        <fullName evidence="6">Translation initiation factor IF-3</fullName>
    </recommendedName>
</protein>
<comment type="caution">
    <text evidence="4">The sequence shown here is derived from an EMBL/GenBank/DDBJ whole genome shotgun (WGS) entry which is preliminary data.</text>
</comment>
<dbReference type="InterPro" id="IPR001288">
    <property type="entry name" value="Translation_initiation_fac_3"/>
</dbReference>
<comment type="similarity">
    <text evidence="1">Belongs to the IF-3 family.</text>
</comment>
<dbReference type="Proteomes" id="UP001378592">
    <property type="component" value="Unassembled WGS sequence"/>
</dbReference>
<gene>
    <name evidence="4" type="ORF">R5R35_007136</name>
</gene>
<keyword evidence="3" id="KW-0648">Protein biosynthesis</keyword>
<dbReference type="PANTHER" id="PTHR10938:SF0">
    <property type="entry name" value="TRANSLATION INITIATION FACTOR IF-3, MITOCHONDRIAL"/>
    <property type="match status" value="1"/>
</dbReference>
<keyword evidence="5" id="KW-1185">Reference proteome</keyword>
<dbReference type="AlphaFoldDB" id="A0AAN9VT98"/>
<dbReference type="GO" id="GO:0003743">
    <property type="term" value="F:translation initiation factor activity"/>
    <property type="evidence" value="ECO:0007669"/>
    <property type="project" value="UniProtKB-KW"/>
</dbReference>
<dbReference type="SUPFAM" id="SSF55200">
    <property type="entry name" value="Translation initiation factor IF3, C-terminal domain"/>
    <property type="match status" value="1"/>
</dbReference>